<reference evidence="2" key="2">
    <citation type="submission" date="2021-04" db="EMBL/GenBank/DDBJ databases">
        <authorList>
            <person name="Podell S."/>
        </authorList>
    </citation>
    <scope>NUCLEOTIDE SEQUENCE</scope>
    <source>
        <strain evidence="2">Hildebrandi</strain>
    </source>
</reference>
<reference evidence="2" key="1">
    <citation type="journal article" date="2021" name="Sci. Rep.">
        <title>Diploid genomic architecture of Nitzschia inconspicua, an elite biomass production diatom.</title>
        <authorList>
            <person name="Oliver A."/>
            <person name="Podell S."/>
            <person name="Pinowska A."/>
            <person name="Traller J.C."/>
            <person name="Smith S.R."/>
            <person name="McClure R."/>
            <person name="Beliaev A."/>
            <person name="Bohutskyi P."/>
            <person name="Hill E.A."/>
            <person name="Rabines A."/>
            <person name="Zheng H."/>
            <person name="Allen L.Z."/>
            <person name="Kuo A."/>
            <person name="Grigoriev I.V."/>
            <person name="Allen A.E."/>
            <person name="Hazlebeck D."/>
            <person name="Allen E.E."/>
        </authorList>
    </citation>
    <scope>NUCLEOTIDE SEQUENCE</scope>
    <source>
        <strain evidence="2">Hildebrandi</strain>
    </source>
</reference>
<feature type="compositionally biased region" description="Basic and acidic residues" evidence="1">
    <location>
        <begin position="135"/>
        <end position="144"/>
    </location>
</feature>
<keyword evidence="3" id="KW-1185">Reference proteome</keyword>
<feature type="region of interest" description="Disordered" evidence="1">
    <location>
        <begin position="122"/>
        <end position="160"/>
    </location>
</feature>
<organism evidence="2 3">
    <name type="scientific">Nitzschia inconspicua</name>
    <dbReference type="NCBI Taxonomy" id="303405"/>
    <lineage>
        <taxon>Eukaryota</taxon>
        <taxon>Sar</taxon>
        <taxon>Stramenopiles</taxon>
        <taxon>Ochrophyta</taxon>
        <taxon>Bacillariophyta</taxon>
        <taxon>Bacillariophyceae</taxon>
        <taxon>Bacillariophycidae</taxon>
        <taxon>Bacillariales</taxon>
        <taxon>Bacillariaceae</taxon>
        <taxon>Nitzschia</taxon>
    </lineage>
</organism>
<evidence type="ECO:0000313" key="2">
    <source>
        <dbReference type="EMBL" id="KAG7366213.1"/>
    </source>
</evidence>
<name>A0A9K3LQP0_9STRA</name>
<dbReference type="Proteomes" id="UP000693970">
    <property type="component" value="Unassembled WGS sequence"/>
</dbReference>
<proteinExistence type="predicted"/>
<accession>A0A9K3LQP0</accession>
<dbReference type="AlphaFoldDB" id="A0A9K3LQP0"/>
<dbReference type="EMBL" id="JAGRRH010000007">
    <property type="protein sequence ID" value="KAG7366213.1"/>
    <property type="molecule type" value="Genomic_DNA"/>
</dbReference>
<evidence type="ECO:0000313" key="3">
    <source>
        <dbReference type="Proteomes" id="UP000693970"/>
    </source>
</evidence>
<comment type="caution">
    <text evidence="2">The sequence shown here is derived from an EMBL/GenBank/DDBJ whole genome shotgun (WGS) entry which is preliminary data.</text>
</comment>
<gene>
    <name evidence="2" type="ORF">IV203_028883</name>
</gene>
<evidence type="ECO:0000256" key="1">
    <source>
        <dbReference type="SAM" id="MobiDB-lite"/>
    </source>
</evidence>
<sequence length="263" mass="30208">MFGCVSTNDCVPGFGSSLLLNKNKKRPHHPYPISPTVTVNFDYLTQPLSYQLELVDKRATTVSFHHRVSITKVLHVADYTAEERYQTWYSRLELKAMKRQYKKLLNGEAIIDVFSMTDCKSLIVNPRPPPSPQPKTDRRHEKENANGNKQQQSPTHQSQRKGYFETIDCFRGLEGKTHEGQIRKRLLKENARKVVFEEQQRQASLGFYDPNAISHEYHKATQFSRTSALRLGCRDEEEALEWLCTKDETNDSKSKGGATSSVE</sequence>
<feature type="compositionally biased region" description="Polar residues" evidence="1">
    <location>
        <begin position="145"/>
        <end position="157"/>
    </location>
</feature>
<protein>
    <submittedName>
        <fullName evidence="2">Uncharacterized protein</fullName>
    </submittedName>
</protein>